<evidence type="ECO:0000313" key="2">
    <source>
        <dbReference type="EMBL" id="BAD21962.1"/>
    </source>
</evidence>
<evidence type="ECO:0000313" key="3">
    <source>
        <dbReference type="Proteomes" id="UP000000763"/>
    </source>
</evidence>
<gene>
    <name evidence="1" type="ORF">OJ1122_H01.41</name>
    <name evidence="2" type="ORF">P0036H07.22</name>
</gene>
<dbReference type="Proteomes" id="UP000000763">
    <property type="component" value="Chromosome 2"/>
</dbReference>
<reference evidence="1" key="1">
    <citation type="submission" date="2001-10" db="EMBL/GenBank/DDBJ databases">
        <title>Oryza sativa nipponbare(GA3) genomic DNA, chromosome 2, BAC clone:OJ1122_H01.</title>
        <authorList>
            <person name="Sasaki T."/>
            <person name="Matsumoto T."/>
            <person name="Yamamoto K."/>
        </authorList>
    </citation>
    <scope>NUCLEOTIDE SEQUENCE</scope>
</reference>
<name>Q6K6T4_ORYSJ</name>
<sequence>MITATTAAITTIANGGCWAILVEDVAIMTTTMEIGAETTMGDDDKILKNSADVLVIVRETKRPIVIIVIFLILIIR</sequence>
<dbReference type="EMBL" id="AP004998">
    <property type="protein sequence ID" value="BAD21962.1"/>
    <property type="molecule type" value="Genomic_DNA"/>
</dbReference>
<protein>
    <submittedName>
        <fullName evidence="2">Uncharacterized protein</fullName>
    </submittedName>
</protein>
<reference evidence="3" key="3">
    <citation type="journal article" date="2005" name="Nature">
        <title>The map-based sequence of the rice genome.</title>
        <authorList>
            <consortium name="International rice genome sequencing project (IRGSP)"/>
            <person name="Matsumoto T."/>
            <person name="Wu J."/>
            <person name="Kanamori H."/>
            <person name="Katayose Y."/>
            <person name="Fujisawa M."/>
            <person name="Namiki N."/>
            <person name="Mizuno H."/>
            <person name="Yamamoto K."/>
            <person name="Antonio B.A."/>
            <person name="Baba T."/>
            <person name="Sakata K."/>
            <person name="Nagamura Y."/>
            <person name="Aoki H."/>
            <person name="Arikawa K."/>
            <person name="Arita K."/>
            <person name="Bito T."/>
            <person name="Chiden Y."/>
            <person name="Fujitsuka N."/>
            <person name="Fukunaka R."/>
            <person name="Hamada M."/>
            <person name="Harada C."/>
            <person name="Hayashi A."/>
            <person name="Hijishita S."/>
            <person name="Honda M."/>
            <person name="Hosokawa S."/>
            <person name="Ichikawa Y."/>
            <person name="Idonuma A."/>
            <person name="Iijima M."/>
            <person name="Ikeda M."/>
            <person name="Ikeno M."/>
            <person name="Ito K."/>
            <person name="Ito S."/>
            <person name="Ito T."/>
            <person name="Ito Y."/>
            <person name="Ito Y."/>
            <person name="Iwabuchi A."/>
            <person name="Kamiya K."/>
            <person name="Karasawa W."/>
            <person name="Kurita K."/>
            <person name="Katagiri S."/>
            <person name="Kikuta A."/>
            <person name="Kobayashi H."/>
            <person name="Kobayashi N."/>
            <person name="Machita K."/>
            <person name="Maehara T."/>
            <person name="Masukawa M."/>
            <person name="Mizubayashi T."/>
            <person name="Mukai Y."/>
            <person name="Nagasaki H."/>
            <person name="Nagata Y."/>
            <person name="Naito S."/>
            <person name="Nakashima M."/>
            <person name="Nakama Y."/>
            <person name="Nakamichi Y."/>
            <person name="Nakamura M."/>
            <person name="Meguro A."/>
            <person name="Negishi M."/>
            <person name="Ohta I."/>
            <person name="Ohta T."/>
            <person name="Okamoto M."/>
            <person name="Ono N."/>
            <person name="Saji S."/>
            <person name="Sakaguchi M."/>
            <person name="Sakai K."/>
            <person name="Shibata M."/>
            <person name="Shimokawa T."/>
            <person name="Song J."/>
            <person name="Takazaki Y."/>
            <person name="Terasawa K."/>
            <person name="Tsugane M."/>
            <person name="Tsuji K."/>
            <person name="Ueda S."/>
            <person name="Waki K."/>
            <person name="Yamagata H."/>
            <person name="Yamamoto M."/>
            <person name="Yamamoto S."/>
            <person name="Yamane H."/>
            <person name="Yoshiki S."/>
            <person name="Yoshihara R."/>
            <person name="Yukawa K."/>
            <person name="Zhong H."/>
            <person name="Yano M."/>
            <person name="Yuan Q."/>
            <person name="Ouyang S."/>
            <person name="Liu J."/>
            <person name="Jones K.M."/>
            <person name="Gansberger K."/>
            <person name="Moffat K."/>
            <person name="Hill J."/>
            <person name="Bera J."/>
            <person name="Fadrosh D."/>
            <person name="Jin S."/>
            <person name="Johri S."/>
            <person name="Kim M."/>
            <person name="Overton L."/>
            <person name="Reardon M."/>
            <person name="Tsitrin T."/>
            <person name="Vuong H."/>
            <person name="Weaver B."/>
            <person name="Ciecko A."/>
            <person name="Tallon L."/>
            <person name="Jackson J."/>
            <person name="Pai G."/>
            <person name="Aken S.V."/>
            <person name="Utterback T."/>
            <person name="Reidmuller S."/>
            <person name="Feldblyum T."/>
            <person name="Hsiao J."/>
            <person name="Zismann V."/>
            <person name="Iobst S."/>
            <person name="de Vazeille A.R."/>
            <person name="Buell C.R."/>
            <person name="Ying K."/>
            <person name="Li Y."/>
            <person name="Lu T."/>
            <person name="Huang Y."/>
            <person name="Zhao Q."/>
            <person name="Feng Q."/>
            <person name="Zhang L."/>
            <person name="Zhu J."/>
            <person name="Weng Q."/>
            <person name="Mu J."/>
            <person name="Lu Y."/>
            <person name="Fan D."/>
            <person name="Liu Y."/>
            <person name="Guan J."/>
            <person name="Zhang Y."/>
            <person name="Yu S."/>
            <person name="Liu X."/>
            <person name="Zhang Y."/>
            <person name="Hong G."/>
            <person name="Han B."/>
            <person name="Choisne N."/>
            <person name="Demange N."/>
            <person name="Orjeda G."/>
            <person name="Samain S."/>
            <person name="Cattolico L."/>
            <person name="Pelletier E."/>
            <person name="Couloux A."/>
            <person name="Segurens B."/>
            <person name="Wincker P."/>
            <person name="D'Hont A."/>
            <person name="Scarpelli C."/>
            <person name="Weissenbach J."/>
            <person name="Salanoubat M."/>
            <person name="Quetier F."/>
            <person name="Yu Y."/>
            <person name="Kim H.R."/>
            <person name="Rambo T."/>
            <person name="Currie J."/>
            <person name="Collura K."/>
            <person name="Luo M."/>
            <person name="Yang T."/>
            <person name="Ammiraju J.S.S."/>
            <person name="Engler F."/>
            <person name="Soderlund C."/>
            <person name="Wing R.A."/>
            <person name="Palmer L.E."/>
            <person name="de la Bastide M."/>
            <person name="Spiegel L."/>
            <person name="Nascimento L."/>
            <person name="Zutavern T."/>
            <person name="O'Shaughnessy A."/>
            <person name="Dike S."/>
            <person name="Dedhia N."/>
            <person name="Preston R."/>
            <person name="Balija V."/>
            <person name="McCombie W.R."/>
            <person name="Chow T."/>
            <person name="Chen H."/>
            <person name="Chung M."/>
            <person name="Chen C."/>
            <person name="Shaw J."/>
            <person name="Wu H."/>
            <person name="Hsiao K."/>
            <person name="Chao Y."/>
            <person name="Chu M."/>
            <person name="Cheng C."/>
            <person name="Hour A."/>
            <person name="Lee P."/>
            <person name="Lin S."/>
            <person name="Lin Y."/>
            <person name="Liou J."/>
            <person name="Liu S."/>
            <person name="Hsing Y."/>
            <person name="Raghuvanshi S."/>
            <person name="Mohanty A."/>
            <person name="Bharti A.K."/>
            <person name="Gaur A."/>
            <person name="Gupta V."/>
            <person name="Kumar D."/>
            <person name="Ravi V."/>
            <person name="Vij S."/>
            <person name="Kapur A."/>
            <person name="Khurana P."/>
            <person name="Khurana P."/>
            <person name="Khurana J.P."/>
            <person name="Tyagi A.K."/>
            <person name="Gaikwad K."/>
            <person name="Singh A."/>
            <person name="Dalal V."/>
            <person name="Srivastava S."/>
            <person name="Dixit A."/>
            <person name="Pal A.K."/>
            <person name="Ghazi I.A."/>
            <person name="Yadav M."/>
            <person name="Pandit A."/>
            <person name="Bhargava A."/>
            <person name="Sureshbabu K."/>
            <person name="Batra K."/>
            <person name="Sharma T.R."/>
            <person name="Mohapatra T."/>
            <person name="Singh N.K."/>
            <person name="Messing J."/>
            <person name="Nelson A.B."/>
            <person name="Fuks G."/>
            <person name="Kavchok S."/>
            <person name="Keizer G."/>
            <person name="Linton E."/>
            <person name="Llaca V."/>
            <person name="Song R."/>
            <person name="Tanyolac B."/>
            <person name="Young S."/>
            <person name="Ho-Il K."/>
            <person name="Hahn J.H."/>
            <person name="Sangsakoo G."/>
            <person name="Vanavichit A."/>
            <person name="de Mattos Luiz.A.T."/>
            <person name="Zimmer P.D."/>
            <person name="Malone G."/>
            <person name="Dellagostin O."/>
            <person name="de Oliveira A.C."/>
            <person name="Bevan M."/>
            <person name="Bancroft I."/>
            <person name="Minx P."/>
            <person name="Cordum H."/>
            <person name="Wilson R."/>
            <person name="Cheng Z."/>
            <person name="Jin W."/>
            <person name="Jiang J."/>
            <person name="Leong S.A."/>
            <person name="Iwama H."/>
            <person name="Gojobori T."/>
            <person name="Itoh T."/>
            <person name="Niimura Y."/>
            <person name="Fujii Y."/>
            <person name="Habara T."/>
            <person name="Sakai H."/>
            <person name="Sato Y."/>
            <person name="Wilson G."/>
            <person name="Kumar K."/>
            <person name="McCouch S."/>
            <person name="Juretic N."/>
            <person name="Hoen D."/>
            <person name="Wright S."/>
            <person name="Bruskiewich R."/>
            <person name="Bureau T."/>
            <person name="Miyao A."/>
            <person name="Hirochika H."/>
            <person name="Nishikawa T."/>
            <person name="Kadowaki K."/>
            <person name="Sugiura M."/>
            <person name="Burr B."/>
            <person name="Sasaki T."/>
        </authorList>
    </citation>
    <scope>NUCLEOTIDE SEQUENCE [LARGE SCALE GENOMIC DNA]</scope>
    <source>
        <strain evidence="3">cv. Nipponbare</strain>
    </source>
</reference>
<reference evidence="3" key="4">
    <citation type="journal article" date="2008" name="Nucleic Acids Res.">
        <title>The rice annotation project database (RAP-DB): 2008 update.</title>
        <authorList>
            <consortium name="The rice annotation project (RAP)"/>
        </authorList>
    </citation>
    <scope>GENOME REANNOTATION</scope>
    <source>
        <strain evidence="3">cv. Nipponbare</strain>
    </source>
</reference>
<proteinExistence type="predicted"/>
<dbReference type="AlphaFoldDB" id="Q6K6T4"/>
<evidence type="ECO:0000313" key="1">
    <source>
        <dbReference type="EMBL" id="BAD21800.1"/>
    </source>
</evidence>
<accession>Q6K6T4</accession>
<dbReference type="EMBL" id="AP004302">
    <property type="protein sequence ID" value="BAD21800.1"/>
    <property type="molecule type" value="Genomic_DNA"/>
</dbReference>
<organism evidence="2 3">
    <name type="scientific">Oryza sativa subsp. japonica</name>
    <name type="common">Rice</name>
    <dbReference type="NCBI Taxonomy" id="39947"/>
    <lineage>
        <taxon>Eukaryota</taxon>
        <taxon>Viridiplantae</taxon>
        <taxon>Streptophyta</taxon>
        <taxon>Embryophyta</taxon>
        <taxon>Tracheophyta</taxon>
        <taxon>Spermatophyta</taxon>
        <taxon>Magnoliopsida</taxon>
        <taxon>Liliopsida</taxon>
        <taxon>Poales</taxon>
        <taxon>Poaceae</taxon>
        <taxon>BOP clade</taxon>
        <taxon>Oryzoideae</taxon>
        <taxon>Oryzeae</taxon>
        <taxon>Oryzinae</taxon>
        <taxon>Oryza</taxon>
        <taxon>Oryza sativa</taxon>
    </lineage>
</organism>
<reference evidence="2" key="2">
    <citation type="submission" date="2002-03" db="EMBL/GenBank/DDBJ databases">
        <title>Oryza sativa nipponbare(GA3) genomic DNA, chromosome 2, PAC clone:P0036H07.</title>
        <authorList>
            <person name="Sasaki T."/>
            <person name="Matsumoto T."/>
            <person name="Yamamoto K."/>
        </authorList>
    </citation>
    <scope>NUCLEOTIDE SEQUENCE</scope>
</reference>